<keyword evidence="8" id="KW-0506">mRNA capping</keyword>
<dbReference type="GO" id="GO:0003723">
    <property type="term" value="F:RNA binding"/>
    <property type="evidence" value="ECO:0007669"/>
    <property type="project" value="UniProtKB-KW"/>
</dbReference>
<dbReference type="Gene3D" id="3.30.1520.10">
    <property type="entry name" value="Phox-like domain"/>
    <property type="match status" value="1"/>
</dbReference>
<evidence type="ECO:0000256" key="7">
    <source>
        <dbReference type="ARBA" id="ARBA00022884"/>
    </source>
</evidence>
<comment type="function">
    <text evidence="1">Responsible for methylating the 5'-cap structure of mRNAs.</text>
</comment>
<proteinExistence type="predicted"/>
<keyword evidence="4 18" id="KW-0489">Methyltransferase</keyword>
<keyword evidence="8" id="KW-0507">mRNA processing</keyword>
<feature type="compositionally biased region" description="Basic and acidic residues" evidence="14">
    <location>
        <begin position="994"/>
        <end position="1018"/>
    </location>
</feature>
<dbReference type="AlphaFoldDB" id="A0A9P7BHH4"/>
<evidence type="ECO:0000256" key="6">
    <source>
        <dbReference type="ARBA" id="ARBA00022691"/>
    </source>
</evidence>
<evidence type="ECO:0000256" key="13">
    <source>
        <dbReference type="PROSITE-ProRule" id="PRU00192"/>
    </source>
</evidence>
<evidence type="ECO:0000256" key="8">
    <source>
        <dbReference type="ARBA" id="ARBA00023042"/>
    </source>
</evidence>
<dbReference type="InterPro" id="IPR004971">
    <property type="entry name" value="mRNA_G-N7_MeTrfase_dom"/>
</dbReference>
<comment type="caution">
    <text evidence="18">The sequence shown here is derived from an EMBL/GenBank/DDBJ whole genome shotgun (WGS) entry which is preliminary data.</text>
</comment>
<evidence type="ECO:0000256" key="14">
    <source>
        <dbReference type="SAM" id="MobiDB-lite"/>
    </source>
</evidence>
<evidence type="ECO:0000256" key="15">
    <source>
        <dbReference type="SAM" id="Phobius"/>
    </source>
</evidence>
<feature type="domain" description="MRNA cap 0 methyltransferase" evidence="17">
    <location>
        <begin position="145"/>
        <end position="428"/>
    </location>
</feature>
<feature type="compositionally biased region" description="Low complexity" evidence="14">
    <location>
        <begin position="509"/>
        <end position="529"/>
    </location>
</feature>
<feature type="region of interest" description="Disordered" evidence="14">
    <location>
        <begin position="1"/>
        <end position="34"/>
    </location>
</feature>
<dbReference type="GO" id="GO:0004482">
    <property type="term" value="F:mRNA 5'-cap (guanine-N7-)-methyltransferase activity"/>
    <property type="evidence" value="ECO:0007669"/>
    <property type="project" value="UniProtKB-EC"/>
</dbReference>
<dbReference type="Gene3D" id="2.30.30.40">
    <property type="entry name" value="SH3 Domains"/>
    <property type="match status" value="1"/>
</dbReference>
<dbReference type="GO" id="GO:0035091">
    <property type="term" value="F:phosphatidylinositol binding"/>
    <property type="evidence" value="ECO:0007669"/>
    <property type="project" value="InterPro"/>
</dbReference>
<keyword evidence="7" id="KW-0694">RNA-binding</keyword>
<evidence type="ECO:0000313" key="19">
    <source>
        <dbReference type="Proteomes" id="UP000697127"/>
    </source>
</evidence>
<evidence type="ECO:0000256" key="9">
    <source>
        <dbReference type="ARBA" id="ARBA00032772"/>
    </source>
</evidence>
<dbReference type="InterPro" id="IPR036028">
    <property type="entry name" value="SH3-like_dom_sf"/>
</dbReference>
<dbReference type="PROSITE" id="PS50002">
    <property type="entry name" value="SH3"/>
    <property type="match status" value="1"/>
</dbReference>
<sequence length="1076" mass="123190">MDYYDNTRYKKRRVVPHRGGSSRRRDDSNDNDDRKVDARVKKTKTTVKAKVLEKPVWMSDEEYKKQQESILRAIKPVLNDKGNELLQGNDAGTNTETTIPKMASEDVNVKLKYLKGLEDQGKDEIVRDFYNAQTFNSRQNKRTESPIYRLRSFNNCIKYILINKYGRPGGSVLELGCGKGGDLAKWGMIGTKQFVGIDLSDESIREAIKRYRTGRYEFQAVFSTGDAFKIEIPEILKDFSMDEVSYLQFDNVSMQFCMHYAFANEESVESMLINVSRSLKVGGMFVGTIPSSDFIKWKLKKLKEGEKGWGNSLYSVTFPDLECFDMEKNSFVRPFGNVYNYYLKDAVEDVPEYVVPFEKFRALCEEHGLELRYKKNFFEMFNKEVGEYFHQLPGPLIQSLRLPDGKYGVVGDEREAFSSSISTTTTTQSFSSFSSDPFSSNAIVVATHSFKAEYDNELSCNQGDVFKLVNPKITNGWVLAQSLSSGTKGWVPKDCVKVLDLFTNTNSNNTNNISSVNRSTSLKSKTNSTKSKKNSKSTYSYGSSSNSVLEYYTTPMTPCSSSILPSAESSPLKQVKRLPDIEDSLEPNSSHPICTISKPSSLFLSKTYNSIFTHSMYFLNFSSTKYWYRIDLIFTQNSNQKLHICRYYTDLLTLDKFLHSQAKVFKTNIEIPQLPSPFNFSDNDILLTDHLHTIDQYLKQLLSVLDSQPEDSPLILTFLKFCQPMDNDFEHYVHLDDDQIMKILNPESENSNEENDDIELILDDQQREDSIIDNQELLDKKNNYDDFLFTAPKLKTSISLTSLNSKTSSITTLSSSPNDEITYVKIKIIYKDEFSIIKILANELNFDNLYYAISDKLNLSLSSPFNSPQGLAEVTVDSTTRQARIEELNKPDIDQQTYPGWCLSFLSLENSLNDDLWCFNYFKSLPDYSGNLFITVDNDSTHIISSNYIPNKEGTRISLKIENSYSIPNPQPRLRLGGPVDPTINPQSSDSEELESKEKERKREEYKKNKQEQKDAGQEVRNQIIDDEMMKDFQEVVKPKGIYSDNKTFIEKYWMYIIPPVLAFFILGNLGAEAQR</sequence>
<dbReference type="SUPFAM" id="SSF50044">
    <property type="entry name" value="SH3-domain"/>
    <property type="match status" value="1"/>
</dbReference>
<comment type="catalytic activity">
    <reaction evidence="11">
        <text>a 5'-end (5'-triphosphoguanosine)-ribonucleoside in mRNA + S-adenosyl-L-methionine = a 5'-end (N(7)-methyl 5'-triphosphoguanosine)-ribonucleoside in mRNA + S-adenosyl-L-homocysteine</text>
        <dbReference type="Rhea" id="RHEA:67008"/>
        <dbReference type="Rhea" id="RHEA-COMP:17166"/>
        <dbReference type="Rhea" id="RHEA-COMP:17167"/>
        <dbReference type="ChEBI" id="CHEBI:57856"/>
        <dbReference type="ChEBI" id="CHEBI:59789"/>
        <dbReference type="ChEBI" id="CHEBI:156461"/>
        <dbReference type="ChEBI" id="CHEBI:167617"/>
        <dbReference type="EC" id="2.1.1.56"/>
    </reaction>
</comment>
<evidence type="ECO:0000256" key="2">
    <source>
        <dbReference type="ARBA" id="ARBA00011926"/>
    </source>
</evidence>
<name>A0A9P7BHH4_9ASCO</name>
<feature type="region of interest" description="Disordered" evidence="14">
    <location>
        <begin position="968"/>
        <end position="1023"/>
    </location>
</feature>
<keyword evidence="15" id="KW-0812">Transmembrane</keyword>
<feature type="compositionally biased region" description="Basic and acidic residues" evidence="14">
    <location>
        <begin position="23"/>
        <end position="34"/>
    </location>
</feature>
<dbReference type="PANTHER" id="PTHR12189">
    <property type="entry name" value="MRNA GUANINE-7- METHYLTRANSFERASE"/>
    <property type="match status" value="1"/>
</dbReference>
<gene>
    <name evidence="18" type="primary">ABD1</name>
    <name evidence="18" type="ORF">C6P40_002712</name>
</gene>
<keyword evidence="19" id="KW-1185">Reference proteome</keyword>
<dbReference type="Pfam" id="PF21203">
    <property type="entry name" value="ECM10"/>
    <property type="match status" value="1"/>
</dbReference>
<feature type="compositionally biased region" description="Basic residues" evidence="14">
    <location>
        <begin position="9"/>
        <end position="22"/>
    </location>
</feature>
<evidence type="ECO:0000256" key="5">
    <source>
        <dbReference type="ARBA" id="ARBA00022679"/>
    </source>
</evidence>
<keyword evidence="15" id="KW-1133">Transmembrane helix</keyword>
<dbReference type="InterPro" id="IPR039753">
    <property type="entry name" value="RG7MT1"/>
</dbReference>
<dbReference type="Gene3D" id="3.40.50.150">
    <property type="entry name" value="Vaccinia Virus protein VP39"/>
    <property type="match status" value="1"/>
</dbReference>
<evidence type="ECO:0000313" key="18">
    <source>
        <dbReference type="EMBL" id="KAG0691321.1"/>
    </source>
</evidence>
<accession>A0A9P7BHH4</accession>
<dbReference type="SUPFAM" id="SSF64268">
    <property type="entry name" value="PX domain"/>
    <property type="match status" value="1"/>
</dbReference>
<dbReference type="Pfam" id="PF03291">
    <property type="entry name" value="mRNA_G-N7_MeTrfase"/>
    <property type="match status" value="1"/>
</dbReference>
<evidence type="ECO:0000256" key="10">
    <source>
        <dbReference type="ARBA" id="ARBA00033387"/>
    </source>
</evidence>
<evidence type="ECO:0000256" key="3">
    <source>
        <dbReference type="ARBA" id="ARBA00022443"/>
    </source>
</evidence>
<dbReference type="EC" id="2.1.1.56" evidence="2"/>
<dbReference type="InterPro" id="IPR001452">
    <property type="entry name" value="SH3_domain"/>
</dbReference>
<evidence type="ECO:0000256" key="4">
    <source>
        <dbReference type="ARBA" id="ARBA00022603"/>
    </source>
</evidence>
<dbReference type="CDD" id="cd02440">
    <property type="entry name" value="AdoMet_MTases"/>
    <property type="match status" value="1"/>
</dbReference>
<dbReference type="InterPro" id="IPR036871">
    <property type="entry name" value="PX_dom_sf"/>
</dbReference>
<evidence type="ECO:0000256" key="12">
    <source>
        <dbReference type="ARBA" id="ARBA00049739"/>
    </source>
</evidence>
<keyword evidence="6" id="KW-0949">S-adenosyl-L-methionine</keyword>
<dbReference type="SUPFAM" id="SSF53335">
    <property type="entry name" value="S-adenosyl-L-methionine-dependent methyltransferases"/>
    <property type="match status" value="1"/>
</dbReference>
<keyword evidence="3 13" id="KW-0728">SH3 domain</keyword>
<dbReference type="PROSITE" id="PS51562">
    <property type="entry name" value="RNA_CAP0_MT"/>
    <property type="match status" value="1"/>
</dbReference>
<dbReference type="PANTHER" id="PTHR12189:SF2">
    <property type="entry name" value="MRNA CAP GUANINE-N7 METHYLTRANSFERASE"/>
    <property type="match status" value="1"/>
</dbReference>
<keyword evidence="15" id="KW-0472">Membrane</keyword>
<feature type="region of interest" description="Disordered" evidence="14">
    <location>
        <begin position="509"/>
        <end position="544"/>
    </location>
</feature>
<evidence type="ECO:0000259" key="16">
    <source>
        <dbReference type="PROSITE" id="PS50002"/>
    </source>
</evidence>
<organism evidence="18 19">
    <name type="scientific">Pichia californica</name>
    <dbReference type="NCBI Taxonomy" id="460514"/>
    <lineage>
        <taxon>Eukaryota</taxon>
        <taxon>Fungi</taxon>
        <taxon>Dikarya</taxon>
        <taxon>Ascomycota</taxon>
        <taxon>Saccharomycotina</taxon>
        <taxon>Pichiomycetes</taxon>
        <taxon>Pichiales</taxon>
        <taxon>Pichiaceae</taxon>
        <taxon>Pichia</taxon>
    </lineage>
</organism>
<dbReference type="EMBL" id="PUHW01000003">
    <property type="protein sequence ID" value="KAG0691321.1"/>
    <property type="molecule type" value="Genomic_DNA"/>
</dbReference>
<dbReference type="GO" id="GO:0005634">
    <property type="term" value="C:nucleus"/>
    <property type="evidence" value="ECO:0007669"/>
    <property type="project" value="TreeGrafter"/>
</dbReference>
<reference evidence="18" key="1">
    <citation type="submission" date="2020-11" db="EMBL/GenBank/DDBJ databases">
        <title>Kefir isolates.</title>
        <authorList>
            <person name="Marcisauskas S."/>
            <person name="Kim Y."/>
            <person name="Blasche S."/>
        </authorList>
    </citation>
    <scope>NUCLEOTIDE SEQUENCE</scope>
    <source>
        <strain evidence="18">Olga-1</strain>
    </source>
</reference>
<evidence type="ECO:0000256" key="11">
    <source>
        <dbReference type="ARBA" id="ARBA00044712"/>
    </source>
</evidence>
<dbReference type="SMART" id="SM00326">
    <property type="entry name" value="SH3"/>
    <property type="match status" value="1"/>
</dbReference>
<evidence type="ECO:0000256" key="1">
    <source>
        <dbReference type="ARBA" id="ARBA00003378"/>
    </source>
</evidence>
<dbReference type="InterPro" id="IPR029063">
    <property type="entry name" value="SAM-dependent_MTases_sf"/>
</dbReference>
<protein>
    <recommendedName>
        <fullName evidence="12">mRNA cap guanine-N(7) methyltransferase</fullName>
        <ecNumber evidence="2">2.1.1.56</ecNumber>
    </recommendedName>
    <alternativeName>
        <fullName evidence="9">mRNA (guanine-N(7))-methyltransferase</fullName>
    </alternativeName>
    <alternativeName>
        <fullName evidence="10">mRNA cap methyltransferase</fullName>
    </alternativeName>
</protein>
<dbReference type="Proteomes" id="UP000697127">
    <property type="component" value="Unassembled WGS sequence"/>
</dbReference>
<feature type="domain" description="SH3" evidence="16">
    <location>
        <begin position="439"/>
        <end position="501"/>
    </location>
</feature>
<evidence type="ECO:0000259" key="17">
    <source>
        <dbReference type="PROSITE" id="PS51562"/>
    </source>
</evidence>
<feature type="transmembrane region" description="Helical" evidence="15">
    <location>
        <begin position="1053"/>
        <end position="1072"/>
    </location>
</feature>
<dbReference type="Pfam" id="PF07653">
    <property type="entry name" value="SH3_2"/>
    <property type="match status" value="1"/>
</dbReference>
<keyword evidence="5" id="KW-0808">Transferase</keyword>